<keyword evidence="3" id="KW-1185">Reference proteome</keyword>
<comment type="caution">
    <text evidence="1">The sequence shown here is derived from an EMBL/GenBank/DDBJ whole genome shotgun (WGS) entry which is preliminary data.</text>
</comment>
<dbReference type="AlphaFoldDB" id="A0AA86N4J9"/>
<organism evidence="1">
    <name type="scientific">Hexamita inflata</name>
    <dbReference type="NCBI Taxonomy" id="28002"/>
    <lineage>
        <taxon>Eukaryota</taxon>
        <taxon>Metamonada</taxon>
        <taxon>Diplomonadida</taxon>
        <taxon>Hexamitidae</taxon>
        <taxon>Hexamitinae</taxon>
        <taxon>Hexamita</taxon>
    </lineage>
</organism>
<proteinExistence type="predicted"/>
<protein>
    <submittedName>
        <fullName evidence="2">Hypothetical_protein</fullName>
    </submittedName>
</protein>
<dbReference type="EMBL" id="CAXDID020000038">
    <property type="protein sequence ID" value="CAL5998567.1"/>
    <property type="molecule type" value="Genomic_DNA"/>
</dbReference>
<name>A0AA86N4J9_9EUKA</name>
<accession>A0AA86N4J9</accession>
<evidence type="ECO:0000313" key="1">
    <source>
        <dbReference type="EMBL" id="CAI9912698.1"/>
    </source>
</evidence>
<sequence>MKQLRMQFNSSTTQLNKDLVKNDLSKQEISFAVFGNTLSQQSMGSRLTANSANNMSDNSDDMDLGAVHLIQQCESSKNEILALISQADDLMVKSKAIDKCMFIINRKNEMMQSKM</sequence>
<evidence type="ECO:0000313" key="3">
    <source>
        <dbReference type="Proteomes" id="UP001642409"/>
    </source>
</evidence>
<reference evidence="2 3" key="2">
    <citation type="submission" date="2024-07" db="EMBL/GenBank/DDBJ databases">
        <authorList>
            <person name="Akdeniz Z."/>
        </authorList>
    </citation>
    <scope>NUCLEOTIDE SEQUENCE [LARGE SCALE GENOMIC DNA]</scope>
</reference>
<reference evidence="1" key="1">
    <citation type="submission" date="2023-06" db="EMBL/GenBank/DDBJ databases">
        <authorList>
            <person name="Kurt Z."/>
        </authorList>
    </citation>
    <scope>NUCLEOTIDE SEQUENCE</scope>
</reference>
<dbReference type="Proteomes" id="UP001642409">
    <property type="component" value="Unassembled WGS sequence"/>
</dbReference>
<gene>
    <name evidence="2" type="ORF">HINF_LOCUS15798</name>
    <name evidence="1" type="ORF">HINF_LOCUS343</name>
</gene>
<evidence type="ECO:0000313" key="2">
    <source>
        <dbReference type="EMBL" id="CAL5998567.1"/>
    </source>
</evidence>
<dbReference type="EMBL" id="CATOUU010000003">
    <property type="protein sequence ID" value="CAI9912698.1"/>
    <property type="molecule type" value="Genomic_DNA"/>
</dbReference>